<feature type="transmembrane region" description="Helical" evidence="7">
    <location>
        <begin position="281"/>
        <end position="301"/>
    </location>
</feature>
<dbReference type="InterPro" id="IPR011701">
    <property type="entry name" value="MFS"/>
</dbReference>
<dbReference type="InterPro" id="IPR020846">
    <property type="entry name" value="MFS_dom"/>
</dbReference>
<feature type="transmembrane region" description="Helical" evidence="7">
    <location>
        <begin position="217"/>
        <end position="241"/>
    </location>
</feature>
<comment type="subcellular location">
    <subcellularLocation>
        <location evidence="1">Cell membrane</location>
        <topology evidence="1">Multi-pass membrane protein</topology>
    </subcellularLocation>
</comment>
<feature type="transmembrane region" description="Helical" evidence="7">
    <location>
        <begin position="111"/>
        <end position="133"/>
    </location>
</feature>
<dbReference type="SUPFAM" id="SSF103473">
    <property type="entry name" value="MFS general substrate transporter"/>
    <property type="match status" value="1"/>
</dbReference>
<dbReference type="PROSITE" id="PS50850">
    <property type="entry name" value="MFS"/>
    <property type="match status" value="1"/>
</dbReference>
<dbReference type="PANTHER" id="PTHR23517:SF13">
    <property type="entry name" value="MAJOR FACILITATOR SUPERFAMILY MFS_1"/>
    <property type="match status" value="1"/>
</dbReference>
<gene>
    <name evidence="9" type="ORF">RFH47_05045</name>
</gene>
<organism evidence="9 10">
    <name type="scientific">Acinetobacter rudis</name>
    <dbReference type="NCBI Taxonomy" id="632955"/>
    <lineage>
        <taxon>Bacteria</taxon>
        <taxon>Pseudomonadati</taxon>
        <taxon>Pseudomonadota</taxon>
        <taxon>Gammaproteobacteria</taxon>
        <taxon>Moraxellales</taxon>
        <taxon>Moraxellaceae</taxon>
        <taxon>Acinetobacter</taxon>
    </lineage>
</organism>
<reference evidence="9" key="1">
    <citation type="submission" date="2023-08" db="EMBL/GenBank/DDBJ databases">
        <title>Emergence of clinically-relevant ST2 carbapenem-resistant Acinetobacter baumannii strains in hospital sewages in Zhejiang, East of China.</title>
        <authorList>
            <person name="Kaichao C."/>
            <person name="Zhang R."/>
        </authorList>
    </citation>
    <scope>NUCLEOTIDE SEQUENCE</scope>
    <source>
        <strain evidence="9">M-RB-37</strain>
    </source>
</reference>
<evidence type="ECO:0000256" key="3">
    <source>
        <dbReference type="ARBA" id="ARBA00022475"/>
    </source>
</evidence>
<dbReference type="Proteomes" id="UP001243844">
    <property type="component" value="Unassembled WGS sequence"/>
</dbReference>
<feature type="transmembrane region" description="Helical" evidence="7">
    <location>
        <begin position="343"/>
        <end position="365"/>
    </location>
</feature>
<dbReference type="GO" id="GO:0005886">
    <property type="term" value="C:plasma membrane"/>
    <property type="evidence" value="ECO:0007669"/>
    <property type="project" value="UniProtKB-SubCell"/>
</dbReference>
<evidence type="ECO:0000313" key="9">
    <source>
        <dbReference type="EMBL" id="MDQ8935094.1"/>
    </source>
</evidence>
<dbReference type="AlphaFoldDB" id="A0AAW8JBM8"/>
<evidence type="ECO:0000313" key="10">
    <source>
        <dbReference type="Proteomes" id="UP001243844"/>
    </source>
</evidence>
<name>A0AAW8JBM8_9GAMM</name>
<feature type="transmembrane region" description="Helical" evidence="7">
    <location>
        <begin position="86"/>
        <end position="105"/>
    </location>
</feature>
<dbReference type="InterPro" id="IPR036259">
    <property type="entry name" value="MFS_trans_sf"/>
</dbReference>
<proteinExistence type="predicted"/>
<dbReference type="Gene3D" id="1.20.1250.20">
    <property type="entry name" value="MFS general substrate transporter like domains"/>
    <property type="match status" value="1"/>
</dbReference>
<evidence type="ECO:0000256" key="6">
    <source>
        <dbReference type="ARBA" id="ARBA00023136"/>
    </source>
</evidence>
<feature type="domain" description="Major facilitator superfamily (MFS) profile" evidence="8">
    <location>
        <begin position="19"/>
        <end position="400"/>
    </location>
</feature>
<feature type="transmembrane region" description="Helical" evidence="7">
    <location>
        <begin position="253"/>
        <end position="274"/>
    </location>
</feature>
<keyword evidence="5 7" id="KW-1133">Transmembrane helix</keyword>
<dbReference type="RefSeq" id="WP_308980860.1">
    <property type="nucleotide sequence ID" value="NZ_JAVIDL010000007.1"/>
</dbReference>
<keyword evidence="4 7" id="KW-0812">Transmembrane</keyword>
<feature type="transmembrane region" description="Helical" evidence="7">
    <location>
        <begin position="21"/>
        <end position="45"/>
    </location>
</feature>
<evidence type="ECO:0000256" key="2">
    <source>
        <dbReference type="ARBA" id="ARBA00022448"/>
    </source>
</evidence>
<evidence type="ECO:0000256" key="4">
    <source>
        <dbReference type="ARBA" id="ARBA00022692"/>
    </source>
</evidence>
<keyword evidence="2" id="KW-0813">Transport</keyword>
<protein>
    <submittedName>
        <fullName evidence="9">MFS transporter</fullName>
    </submittedName>
</protein>
<comment type="caution">
    <text evidence="9">The sequence shown here is derived from an EMBL/GenBank/DDBJ whole genome shotgun (WGS) entry which is preliminary data.</text>
</comment>
<dbReference type="InterPro" id="IPR050171">
    <property type="entry name" value="MFS_Transporters"/>
</dbReference>
<feature type="transmembrane region" description="Helical" evidence="7">
    <location>
        <begin position="377"/>
        <end position="396"/>
    </location>
</feature>
<feature type="transmembrane region" description="Helical" evidence="7">
    <location>
        <begin position="145"/>
        <end position="166"/>
    </location>
</feature>
<keyword evidence="3" id="KW-1003">Cell membrane</keyword>
<evidence type="ECO:0000256" key="7">
    <source>
        <dbReference type="SAM" id="Phobius"/>
    </source>
</evidence>
<accession>A0AAW8JBM8</accession>
<evidence type="ECO:0000256" key="1">
    <source>
        <dbReference type="ARBA" id="ARBA00004651"/>
    </source>
</evidence>
<sequence length="400" mass="43873">MNDFSKDSKFSILRLNEKATLVLHTVTIMSFMAAASAPAPLYQIYQQLWHFSPVILTLIFATYAFLLLLSLLVVGSLSDYIGRRPVIIFAIFLQMISMFFFLFSTDISMLFIARGFQGVATALAVSSIGAALLDLSKTKGALINSISPMFGMAVGAIIACLILQYSNMPLKHIFIILIFIYFIELLFTFFTPESAVKRPGALASLRPKMAVPTAAKFALMSISPVNIALWMISGFFLSLMPSLLRHAFHIDSVWLNGLSFSVMTLFGAIGILFLRQSASIFVLKFGTINLIIGTSILIFSINTANMIALFFGVFIAGLGFGTSFMGAIRVVMPLAQPEQRAGLMAAFYVESYLAFSIPAIIAGVMVNKIGLMNSSNLYVISIITLSVIALFFILRLPREQ</sequence>
<dbReference type="Pfam" id="PF07690">
    <property type="entry name" value="MFS_1"/>
    <property type="match status" value="1"/>
</dbReference>
<dbReference type="EMBL" id="JAVIDL010000007">
    <property type="protein sequence ID" value="MDQ8935094.1"/>
    <property type="molecule type" value="Genomic_DNA"/>
</dbReference>
<evidence type="ECO:0000259" key="8">
    <source>
        <dbReference type="PROSITE" id="PS50850"/>
    </source>
</evidence>
<keyword evidence="6 7" id="KW-0472">Membrane</keyword>
<dbReference type="PANTHER" id="PTHR23517">
    <property type="entry name" value="RESISTANCE PROTEIN MDTM, PUTATIVE-RELATED-RELATED"/>
    <property type="match status" value="1"/>
</dbReference>
<dbReference type="GO" id="GO:0022857">
    <property type="term" value="F:transmembrane transporter activity"/>
    <property type="evidence" value="ECO:0007669"/>
    <property type="project" value="InterPro"/>
</dbReference>
<feature type="transmembrane region" description="Helical" evidence="7">
    <location>
        <begin position="307"/>
        <end position="331"/>
    </location>
</feature>
<feature type="transmembrane region" description="Helical" evidence="7">
    <location>
        <begin position="172"/>
        <end position="196"/>
    </location>
</feature>
<feature type="transmembrane region" description="Helical" evidence="7">
    <location>
        <begin position="51"/>
        <end position="74"/>
    </location>
</feature>
<evidence type="ECO:0000256" key="5">
    <source>
        <dbReference type="ARBA" id="ARBA00022989"/>
    </source>
</evidence>